<dbReference type="Proteomes" id="UP000462435">
    <property type="component" value="Unassembled WGS sequence"/>
</dbReference>
<protein>
    <recommendedName>
        <fullName evidence="4">Shufflon system plasmid conjugative transfer pilus tip adhesin PilV</fullName>
    </recommendedName>
</protein>
<name>A0A7V8JSQ4_9BURK</name>
<evidence type="ECO:0008006" key="4">
    <source>
        <dbReference type="Google" id="ProtNLM"/>
    </source>
</evidence>
<evidence type="ECO:0000313" key="2">
    <source>
        <dbReference type="EMBL" id="KAF1037775.1"/>
    </source>
</evidence>
<dbReference type="EMBL" id="WNDX01000176">
    <property type="protein sequence ID" value="KAF1037775.1"/>
    <property type="molecule type" value="Genomic_DNA"/>
</dbReference>
<evidence type="ECO:0000313" key="3">
    <source>
        <dbReference type="Proteomes" id="UP000462435"/>
    </source>
</evidence>
<feature type="transmembrane region" description="Helical" evidence="1">
    <location>
        <begin position="35"/>
        <end position="55"/>
    </location>
</feature>
<organism evidence="2 3">
    <name type="scientific">Herbaspirillum frisingense</name>
    <dbReference type="NCBI Taxonomy" id="92645"/>
    <lineage>
        <taxon>Bacteria</taxon>
        <taxon>Pseudomonadati</taxon>
        <taxon>Pseudomonadota</taxon>
        <taxon>Betaproteobacteria</taxon>
        <taxon>Burkholderiales</taxon>
        <taxon>Oxalobacteraceae</taxon>
        <taxon>Herbaspirillum</taxon>
    </lineage>
</organism>
<accession>A0A7V8JSQ4</accession>
<proteinExistence type="predicted"/>
<dbReference type="AlphaFoldDB" id="A0A7V8JSQ4"/>
<reference evidence="3" key="1">
    <citation type="journal article" date="2020" name="MBio">
        <title>Horizontal gene transfer to a defensive symbiont with a reduced genome amongst a multipartite beetle microbiome.</title>
        <authorList>
            <person name="Waterworth S.C."/>
            <person name="Florez L.V."/>
            <person name="Rees E.R."/>
            <person name="Hertweck C."/>
            <person name="Kaltenpoth M."/>
            <person name="Kwan J.C."/>
        </authorList>
    </citation>
    <scope>NUCLEOTIDE SEQUENCE [LARGE SCALE GENOMIC DNA]</scope>
</reference>
<keyword evidence="1" id="KW-1133">Transmembrane helix</keyword>
<sequence length="611" mass="63698">MVTLLHSISRCLLPAPRRSISLDPRRHDMRRRQRGFALGQALVATAMLGGISAVGTDWASQYRQTAALEAQNATYARINNGVGVYMTLYYPQIIDRSTYPDSCAEVSYGTSGGAGSGAASCSFAVAYKDAAGVAKTRPIKNILQPTLADLQALGLVDAQIPAAPLLPVNASVITGAASGAAPAARENIYGIMIKRVPTGTDVNLDSLVFNVQPYTLTNADMSTLLRMSNGVGATSGLPDRDSRTSSINPQFDLKGYAGAWNAPNPVKQGEGGSIKGMPGILAWRNGYAAAASLELIRRDGSLKPTADWDFDKHSITNLNQLQAKGVTTETLTTDTLTANGAAQLNGTLDVKGTLTALGDMVVKGASDIQALVVHGPATFEKPVTMQNSLTVNGKVTTYGGLQTAYVNVDKGPQIGTLGTTLQTKDGWVTQNTACALPNALAQDANGRLMLCSSGKWQTGTNNVYGLTQVNVSDSCSPNGAAGYLPNGLMAICRSGKWQAAAIGTQVSGKTCATQGMMAAEITAQGVANLLVCQTGGGSGLTWSPSIYARPKAEIAKEGAACRTDQINALARSDSGNQSGILMCTSNDSGGAQWQVPFGKYVDNLEAVAKLF</sequence>
<evidence type="ECO:0000256" key="1">
    <source>
        <dbReference type="SAM" id="Phobius"/>
    </source>
</evidence>
<keyword evidence="1" id="KW-0812">Transmembrane</keyword>
<comment type="caution">
    <text evidence="2">The sequence shown here is derived from an EMBL/GenBank/DDBJ whole genome shotgun (WGS) entry which is preliminary data.</text>
</comment>
<gene>
    <name evidence="2" type="ORF">GAK35_03887</name>
</gene>
<keyword evidence="1" id="KW-0472">Membrane</keyword>